<protein>
    <submittedName>
        <fullName evidence="1">Uncharacterized protein</fullName>
    </submittedName>
</protein>
<gene>
    <name evidence="1" type="ORF">HNR75_000334</name>
</gene>
<keyword evidence="2" id="KW-1185">Reference proteome</keyword>
<sequence length="46" mass="4937">MVQMHDAELVYLTVLHAAEAREVAFSHIGSYALSNSTSPSSSVSSR</sequence>
<name>A0A841G969_9GAMM</name>
<proteinExistence type="predicted"/>
<evidence type="ECO:0000313" key="2">
    <source>
        <dbReference type="Proteomes" id="UP000585721"/>
    </source>
</evidence>
<dbReference type="Proteomes" id="UP000585721">
    <property type="component" value="Unassembled WGS sequence"/>
</dbReference>
<dbReference type="EMBL" id="JACHGR010000001">
    <property type="protein sequence ID" value="MBB6054469.1"/>
    <property type="molecule type" value="Genomic_DNA"/>
</dbReference>
<reference evidence="1 2" key="1">
    <citation type="submission" date="2020-08" db="EMBL/GenBank/DDBJ databases">
        <title>Genomic Encyclopedia of Type Strains, Phase IV (KMG-IV): sequencing the most valuable type-strain genomes for metagenomic binning, comparative biology and taxonomic classification.</title>
        <authorList>
            <person name="Goeker M."/>
        </authorList>
    </citation>
    <scope>NUCLEOTIDE SEQUENCE [LARGE SCALE GENOMIC DNA]</scope>
    <source>
        <strain evidence="1 2">DSM 22975</strain>
    </source>
</reference>
<organism evidence="1 2">
    <name type="scientific">Tolumonas osonensis</name>
    <dbReference type="NCBI Taxonomy" id="675874"/>
    <lineage>
        <taxon>Bacteria</taxon>
        <taxon>Pseudomonadati</taxon>
        <taxon>Pseudomonadota</taxon>
        <taxon>Gammaproteobacteria</taxon>
        <taxon>Aeromonadales</taxon>
        <taxon>Aeromonadaceae</taxon>
        <taxon>Tolumonas</taxon>
    </lineage>
</organism>
<dbReference type="AlphaFoldDB" id="A0A841G969"/>
<accession>A0A841G969</accession>
<comment type="caution">
    <text evidence="1">The sequence shown here is derived from an EMBL/GenBank/DDBJ whole genome shotgun (WGS) entry which is preliminary data.</text>
</comment>
<evidence type="ECO:0000313" key="1">
    <source>
        <dbReference type="EMBL" id="MBB6054469.1"/>
    </source>
</evidence>